<dbReference type="InterPro" id="IPR003347">
    <property type="entry name" value="JmjC_dom"/>
</dbReference>
<dbReference type="GO" id="GO:0000785">
    <property type="term" value="C:chromatin"/>
    <property type="evidence" value="ECO:0007669"/>
    <property type="project" value="TreeGrafter"/>
</dbReference>
<accession>A0A218Z1B1</accession>
<keyword evidence="4" id="KW-1185">Reference proteome</keyword>
<keyword evidence="1" id="KW-0175">Coiled coil</keyword>
<dbReference type="Proteomes" id="UP000242519">
    <property type="component" value="Unassembled WGS sequence"/>
</dbReference>
<evidence type="ECO:0000313" key="3">
    <source>
        <dbReference type="EMBL" id="OWP01861.1"/>
    </source>
</evidence>
<dbReference type="Pfam" id="PF02373">
    <property type="entry name" value="JmjC"/>
    <property type="match status" value="1"/>
</dbReference>
<evidence type="ECO:0000313" key="4">
    <source>
        <dbReference type="Proteomes" id="UP000242519"/>
    </source>
</evidence>
<feature type="coiled-coil region" evidence="1">
    <location>
        <begin position="457"/>
        <end position="519"/>
    </location>
</feature>
<gene>
    <name evidence="3" type="ORF">B2J93_4711</name>
</gene>
<name>A0A218Z1B1_9HELO</name>
<proteinExistence type="predicted"/>
<comment type="caution">
    <text evidence="3">The sequence shown here is derived from an EMBL/GenBank/DDBJ whole genome shotgun (WGS) entry which is preliminary data.</text>
</comment>
<evidence type="ECO:0000256" key="1">
    <source>
        <dbReference type="SAM" id="Coils"/>
    </source>
</evidence>
<dbReference type="GO" id="GO:0051864">
    <property type="term" value="F:histone H3K36 demethylase activity"/>
    <property type="evidence" value="ECO:0007669"/>
    <property type="project" value="TreeGrafter"/>
</dbReference>
<protein>
    <recommendedName>
        <fullName evidence="2">JmjC domain-containing protein</fullName>
    </recommendedName>
</protein>
<dbReference type="GO" id="GO:0032454">
    <property type="term" value="F:histone H3K9 demethylase activity"/>
    <property type="evidence" value="ECO:0007669"/>
    <property type="project" value="TreeGrafter"/>
</dbReference>
<dbReference type="Gene3D" id="2.60.120.650">
    <property type="entry name" value="Cupin"/>
    <property type="match status" value="1"/>
</dbReference>
<dbReference type="GO" id="GO:0005634">
    <property type="term" value="C:nucleus"/>
    <property type="evidence" value="ECO:0007669"/>
    <property type="project" value="TreeGrafter"/>
</dbReference>
<sequence length="544" mass="61220">MADRDMCTTITTRQLGVGLDNFLNSLKKKGNEMGAIKVKKLPISRPQIPAAPPLPPNTPMNVQTCNAYKQSSVAGVYMIEFSNREEDMRWVWAAKSHSEIGEGMNLGKLHKLFESGLQFGPQCSPYQSSVSTMRYALAIQDFPLKAPNEEFEKRCKEAGTQHVNDLHITIATAASPILIKTTLAASTTVYFHHRGRPRHWIVIPPKAAAEFENKLASKLRLEEGKTGALCAQFVEHLRLWIQPSVLLDWGISFHEFLQEAGELVFFPPGSYFYGFSTGFSIIEQKIHVGEHWNQNDCKFCSRIEGCPEGAYYHKFPFAAPQIPFKKATNNEMAESLSLKSNVEAEDVTLPPQTKRQKIARFRTSSSASRRILSLAPTDAIEDRKGSPATLEEDIRFEAAQKNMLSTMDLWTQDQAILQADSSQITKVPEGAFANADDFFISDDDDMTAFTNSSQQRVRQLEQENGALLRNLALAQSDRDEVEKRKANYKIRLLEREELIASLQGQVRDLTVQLDEANKNAKAEAWKEVLSFAQRNIDEGKQRDD</sequence>
<organism evidence="3 4">
    <name type="scientific">Diplocarpon coronariae</name>
    <dbReference type="NCBI Taxonomy" id="2795749"/>
    <lineage>
        <taxon>Eukaryota</taxon>
        <taxon>Fungi</taxon>
        <taxon>Dikarya</taxon>
        <taxon>Ascomycota</taxon>
        <taxon>Pezizomycotina</taxon>
        <taxon>Leotiomycetes</taxon>
        <taxon>Helotiales</taxon>
        <taxon>Drepanopezizaceae</taxon>
        <taxon>Diplocarpon</taxon>
    </lineage>
</organism>
<feature type="domain" description="JmjC" evidence="2">
    <location>
        <begin position="157"/>
        <end position="292"/>
    </location>
</feature>
<dbReference type="EMBL" id="MZNU01000257">
    <property type="protein sequence ID" value="OWP01861.1"/>
    <property type="molecule type" value="Genomic_DNA"/>
</dbReference>
<dbReference type="InParanoid" id="A0A218Z1B1"/>
<dbReference type="AlphaFoldDB" id="A0A218Z1B1"/>
<dbReference type="SUPFAM" id="SSF51197">
    <property type="entry name" value="Clavaminate synthase-like"/>
    <property type="match status" value="1"/>
</dbReference>
<dbReference type="STRING" id="503106.A0A218Z1B1"/>
<reference evidence="3 4" key="1">
    <citation type="submission" date="2017-04" db="EMBL/GenBank/DDBJ databases">
        <title>Draft genome sequence of Marssonina coronaria NL1: causal agent of apple blotch.</title>
        <authorList>
            <person name="Cheng Q."/>
        </authorList>
    </citation>
    <scope>NUCLEOTIDE SEQUENCE [LARGE SCALE GENOMIC DNA]</scope>
    <source>
        <strain evidence="3 4">NL1</strain>
    </source>
</reference>
<dbReference type="PANTHER" id="PTHR10694:SF7">
    <property type="entry name" value="[HISTONE H3]-TRIMETHYL-L-LYSINE(9) DEMETHYLASE"/>
    <property type="match status" value="1"/>
</dbReference>
<evidence type="ECO:0000259" key="2">
    <source>
        <dbReference type="SMART" id="SM00558"/>
    </source>
</evidence>
<dbReference type="PANTHER" id="PTHR10694">
    <property type="entry name" value="LYSINE-SPECIFIC DEMETHYLASE"/>
    <property type="match status" value="1"/>
</dbReference>
<dbReference type="OrthoDB" id="1678912at2759"/>
<dbReference type="SMART" id="SM00558">
    <property type="entry name" value="JmjC"/>
    <property type="match status" value="1"/>
</dbReference>
<dbReference type="GO" id="GO:0010468">
    <property type="term" value="P:regulation of gene expression"/>
    <property type="evidence" value="ECO:0007669"/>
    <property type="project" value="TreeGrafter"/>
</dbReference>